<proteinExistence type="predicted"/>
<dbReference type="Proteomes" id="UP000313359">
    <property type="component" value="Unassembled WGS sequence"/>
</dbReference>
<dbReference type="AlphaFoldDB" id="A0A5C2SEX0"/>
<protein>
    <submittedName>
        <fullName evidence="1">Uncharacterized protein</fullName>
    </submittedName>
</protein>
<keyword evidence="2" id="KW-1185">Reference proteome</keyword>
<reference evidence="1" key="1">
    <citation type="journal article" date="2018" name="Genome Biol. Evol.">
        <title>Genomics and development of Lentinus tigrinus, a white-rot wood-decaying mushroom with dimorphic fruiting bodies.</title>
        <authorList>
            <person name="Wu B."/>
            <person name="Xu Z."/>
            <person name="Knudson A."/>
            <person name="Carlson A."/>
            <person name="Chen N."/>
            <person name="Kovaka S."/>
            <person name="LaButti K."/>
            <person name="Lipzen A."/>
            <person name="Pennachio C."/>
            <person name="Riley R."/>
            <person name="Schakwitz W."/>
            <person name="Umezawa K."/>
            <person name="Ohm R.A."/>
            <person name="Grigoriev I.V."/>
            <person name="Nagy L.G."/>
            <person name="Gibbons J."/>
            <person name="Hibbett D."/>
        </authorList>
    </citation>
    <scope>NUCLEOTIDE SEQUENCE [LARGE SCALE GENOMIC DNA]</scope>
    <source>
        <strain evidence="1">ALCF2SS1-6</strain>
    </source>
</reference>
<accession>A0A5C2SEX0</accession>
<sequence>MSGLEEKRNHTLDPPFALPASLKGKRRFAGMITSTPDALQTPPPSGSFVDQRHLKMWATASFELFIRPRRNIPRLDLLARTCPPTPHIPLPVAT</sequence>
<dbReference type="EMBL" id="ML122261">
    <property type="protein sequence ID" value="RPD61744.1"/>
    <property type="molecule type" value="Genomic_DNA"/>
</dbReference>
<evidence type="ECO:0000313" key="1">
    <source>
        <dbReference type="EMBL" id="RPD61744.1"/>
    </source>
</evidence>
<organism evidence="1 2">
    <name type="scientific">Lentinus tigrinus ALCF2SS1-6</name>
    <dbReference type="NCBI Taxonomy" id="1328759"/>
    <lineage>
        <taxon>Eukaryota</taxon>
        <taxon>Fungi</taxon>
        <taxon>Dikarya</taxon>
        <taxon>Basidiomycota</taxon>
        <taxon>Agaricomycotina</taxon>
        <taxon>Agaricomycetes</taxon>
        <taxon>Polyporales</taxon>
        <taxon>Polyporaceae</taxon>
        <taxon>Lentinus</taxon>
    </lineage>
</organism>
<gene>
    <name evidence="1" type="ORF">L227DRAFT_574228</name>
</gene>
<evidence type="ECO:0000313" key="2">
    <source>
        <dbReference type="Proteomes" id="UP000313359"/>
    </source>
</evidence>
<name>A0A5C2SEX0_9APHY</name>